<keyword evidence="4 5" id="KW-0173">Coenzyme A biosynthesis</keyword>
<reference evidence="7 8" key="1">
    <citation type="submission" date="2014-07" db="EMBL/GenBank/DDBJ databases">
        <title>Draft Genome Sequence of Gephyronic Acid Producer, Cystobacter violaceus Strain Cb vi76.</title>
        <authorList>
            <person name="Stevens D.C."/>
            <person name="Young J."/>
            <person name="Carmichael R."/>
            <person name="Tan J."/>
            <person name="Taylor R.E."/>
        </authorList>
    </citation>
    <scope>NUCLEOTIDE SEQUENCE [LARGE SCALE GENOMIC DNA]</scope>
    <source>
        <strain evidence="7 8">Cb vi76</strain>
    </source>
</reference>
<comment type="caution">
    <text evidence="7">The sequence shown here is derived from an EMBL/GenBank/DDBJ whole genome shotgun (WGS) entry which is preliminary data.</text>
</comment>
<dbReference type="InterPro" id="IPR027417">
    <property type="entry name" value="P-loop_NTPase"/>
</dbReference>
<dbReference type="GO" id="GO:0015937">
    <property type="term" value="P:coenzyme A biosynthetic process"/>
    <property type="evidence" value="ECO:0007669"/>
    <property type="project" value="UniProtKB-UniRule"/>
</dbReference>
<dbReference type="GO" id="GO:0004140">
    <property type="term" value="F:dephospho-CoA kinase activity"/>
    <property type="evidence" value="ECO:0007669"/>
    <property type="project" value="UniProtKB-UniRule"/>
</dbReference>
<accession>A0A084SYU2</accession>
<dbReference type="UniPathway" id="UPA00241">
    <property type="reaction ID" value="UER00356"/>
</dbReference>
<comment type="similarity">
    <text evidence="1 5">Belongs to the CoaE family.</text>
</comment>
<dbReference type="InterPro" id="IPR001977">
    <property type="entry name" value="Depp_CoAkinase"/>
</dbReference>
<dbReference type="SUPFAM" id="SSF52540">
    <property type="entry name" value="P-loop containing nucleoside triphosphate hydrolases"/>
    <property type="match status" value="1"/>
</dbReference>
<comment type="subcellular location">
    <subcellularLocation>
        <location evidence="5">Cytoplasm</location>
    </subcellularLocation>
</comment>
<keyword evidence="5" id="KW-0963">Cytoplasm</keyword>
<evidence type="ECO:0000256" key="1">
    <source>
        <dbReference type="ARBA" id="ARBA00009018"/>
    </source>
</evidence>
<feature type="binding site" evidence="5">
    <location>
        <begin position="11"/>
        <end position="16"/>
    </location>
    <ligand>
        <name>ATP</name>
        <dbReference type="ChEBI" id="CHEBI:30616"/>
    </ligand>
</feature>
<dbReference type="Proteomes" id="UP000028547">
    <property type="component" value="Unassembled WGS sequence"/>
</dbReference>
<keyword evidence="2 5" id="KW-0547">Nucleotide-binding</keyword>
<evidence type="ECO:0000313" key="8">
    <source>
        <dbReference type="Proteomes" id="UP000028547"/>
    </source>
</evidence>
<keyword evidence="5 7" id="KW-0418">Kinase</keyword>
<dbReference type="GO" id="GO:0005737">
    <property type="term" value="C:cytoplasm"/>
    <property type="evidence" value="ECO:0007669"/>
    <property type="project" value="UniProtKB-SubCell"/>
</dbReference>
<evidence type="ECO:0000256" key="3">
    <source>
        <dbReference type="ARBA" id="ARBA00022840"/>
    </source>
</evidence>
<dbReference type="AlphaFoldDB" id="A0A084SYU2"/>
<dbReference type="Gene3D" id="3.40.50.300">
    <property type="entry name" value="P-loop containing nucleotide triphosphate hydrolases"/>
    <property type="match status" value="1"/>
</dbReference>
<evidence type="ECO:0000256" key="5">
    <source>
        <dbReference type="HAMAP-Rule" id="MF_00376"/>
    </source>
</evidence>
<organism evidence="7 8">
    <name type="scientific">Archangium violaceum Cb vi76</name>
    <dbReference type="NCBI Taxonomy" id="1406225"/>
    <lineage>
        <taxon>Bacteria</taxon>
        <taxon>Pseudomonadati</taxon>
        <taxon>Myxococcota</taxon>
        <taxon>Myxococcia</taxon>
        <taxon>Myxococcales</taxon>
        <taxon>Cystobacterineae</taxon>
        <taxon>Archangiaceae</taxon>
        <taxon>Archangium</taxon>
    </lineage>
</organism>
<dbReference type="Pfam" id="PF01121">
    <property type="entry name" value="CoaE"/>
    <property type="match status" value="1"/>
</dbReference>
<comment type="pathway">
    <text evidence="5">Cofactor biosynthesis; coenzyme A biosynthesis; CoA from (R)-pantothenate: step 5/5.</text>
</comment>
<keyword evidence="5" id="KW-0808">Transferase</keyword>
<comment type="catalytic activity">
    <reaction evidence="5">
        <text>3'-dephospho-CoA + ATP = ADP + CoA + H(+)</text>
        <dbReference type="Rhea" id="RHEA:18245"/>
        <dbReference type="ChEBI" id="CHEBI:15378"/>
        <dbReference type="ChEBI" id="CHEBI:30616"/>
        <dbReference type="ChEBI" id="CHEBI:57287"/>
        <dbReference type="ChEBI" id="CHEBI:57328"/>
        <dbReference type="ChEBI" id="CHEBI:456216"/>
        <dbReference type="EC" id="2.7.1.24"/>
    </reaction>
</comment>
<dbReference type="HAMAP" id="MF_00376">
    <property type="entry name" value="Dephospho_CoA_kinase"/>
    <property type="match status" value="1"/>
</dbReference>
<protein>
    <recommendedName>
        <fullName evidence="5 6">Dephospho-CoA kinase</fullName>
        <ecNumber evidence="5 6">2.7.1.24</ecNumber>
    </recommendedName>
    <alternativeName>
        <fullName evidence="5">Dephosphocoenzyme A kinase</fullName>
    </alternativeName>
</protein>
<sequence length="198" mass="21612">MDIYGLTGGIASGKSTVSRMLRELGAQVLDADVIAREVVEPGTPGLQAVAERFPGVLDADGRLDRAKLGMRVFGDATERAALNALLHPLIGQQFLLRTQALAESGVERVIYDAPLLIENRLHEAMNGVVLVWVPREVQKARLMERDGLDEAAAEARLAAQLPLDEKRQHATWLVDNSGDLGTTRARVEEVWRAMLARG</sequence>
<dbReference type="NCBIfam" id="TIGR00152">
    <property type="entry name" value="dephospho-CoA kinase"/>
    <property type="match status" value="1"/>
</dbReference>
<keyword evidence="3 5" id="KW-0067">ATP-binding</keyword>
<dbReference type="PANTHER" id="PTHR10695:SF46">
    <property type="entry name" value="BIFUNCTIONAL COENZYME A SYNTHASE-RELATED"/>
    <property type="match status" value="1"/>
</dbReference>
<dbReference type="GO" id="GO:0005524">
    <property type="term" value="F:ATP binding"/>
    <property type="evidence" value="ECO:0007669"/>
    <property type="project" value="UniProtKB-UniRule"/>
</dbReference>
<name>A0A084SYU2_9BACT</name>
<evidence type="ECO:0000313" key="7">
    <source>
        <dbReference type="EMBL" id="KFA93627.1"/>
    </source>
</evidence>
<dbReference type="CDD" id="cd02022">
    <property type="entry name" value="DPCK"/>
    <property type="match status" value="1"/>
</dbReference>
<dbReference type="EC" id="2.7.1.24" evidence="5 6"/>
<dbReference type="EMBL" id="JPMI01000045">
    <property type="protein sequence ID" value="KFA93627.1"/>
    <property type="molecule type" value="Genomic_DNA"/>
</dbReference>
<gene>
    <name evidence="5" type="primary">coaE</name>
    <name evidence="7" type="ORF">Q664_07620</name>
</gene>
<evidence type="ECO:0000256" key="6">
    <source>
        <dbReference type="NCBIfam" id="TIGR00152"/>
    </source>
</evidence>
<evidence type="ECO:0000256" key="2">
    <source>
        <dbReference type="ARBA" id="ARBA00022741"/>
    </source>
</evidence>
<proteinExistence type="inferred from homology"/>
<dbReference type="PROSITE" id="PS51219">
    <property type="entry name" value="DPCK"/>
    <property type="match status" value="1"/>
</dbReference>
<dbReference type="PANTHER" id="PTHR10695">
    <property type="entry name" value="DEPHOSPHO-COA KINASE-RELATED"/>
    <property type="match status" value="1"/>
</dbReference>
<dbReference type="RefSeq" id="WP_043391512.1">
    <property type="nucleotide sequence ID" value="NZ_JPMI01000045.1"/>
</dbReference>
<comment type="function">
    <text evidence="5">Catalyzes the phosphorylation of the 3'-hydroxyl group of dephosphocoenzyme A to form coenzyme A.</text>
</comment>
<evidence type="ECO:0000256" key="4">
    <source>
        <dbReference type="ARBA" id="ARBA00022993"/>
    </source>
</evidence>